<dbReference type="GeneID" id="28817297"/>
<proteinExistence type="predicted"/>
<evidence type="ECO:0000256" key="1">
    <source>
        <dbReference type="ARBA" id="ARBA00004123"/>
    </source>
</evidence>
<evidence type="ECO:0000256" key="6">
    <source>
        <dbReference type="SAM" id="MobiDB-lite"/>
    </source>
</evidence>
<dbReference type="Gene3D" id="1.10.20.120">
    <property type="match status" value="1"/>
</dbReference>
<dbReference type="CDD" id="cd09270">
    <property type="entry name" value="RNase_H2-B"/>
    <property type="match status" value="1"/>
</dbReference>
<keyword evidence="10" id="KW-1185">Reference proteome</keyword>
<dbReference type="KEGG" id="psco:LY89DRAFT_444458"/>
<name>A0A194XL31_MOLSC</name>
<dbReference type="OrthoDB" id="29098at2759"/>
<dbReference type="AlphaFoldDB" id="A0A194XL31"/>
<dbReference type="InterPro" id="IPR041195">
    <property type="entry name" value="Rnh202_N"/>
</dbReference>
<dbReference type="GO" id="GO:0032299">
    <property type="term" value="C:ribonuclease H2 complex"/>
    <property type="evidence" value="ECO:0007669"/>
    <property type="project" value="InterPro"/>
</dbReference>
<feature type="region of interest" description="Disordered" evidence="6">
    <location>
        <begin position="389"/>
        <end position="413"/>
    </location>
</feature>
<dbReference type="RefSeq" id="XP_018074837.1">
    <property type="nucleotide sequence ID" value="XM_018207571.1"/>
</dbReference>
<dbReference type="InterPro" id="IPR040456">
    <property type="entry name" value="RNase_H2_suB"/>
</dbReference>
<reference evidence="9 10" key="1">
    <citation type="submission" date="2015-10" db="EMBL/GenBank/DDBJ databases">
        <title>Full genome of DAOMC 229536 Phialocephala scopiformis, a fungal endophyte of spruce producing the potent anti-insectan compound rugulosin.</title>
        <authorList>
            <consortium name="DOE Joint Genome Institute"/>
            <person name="Walker A.K."/>
            <person name="Frasz S.L."/>
            <person name="Seifert K.A."/>
            <person name="Miller J.D."/>
            <person name="Mondo S.J."/>
            <person name="Labutti K."/>
            <person name="Lipzen A."/>
            <person name="Dockter R."/>
            <person name="Kennedy M."/>
            <person name="Grigoriev I.V."/>
            <person name="Spatafora J.W."/>
        </authorList>
    </citation>
    <scope>NUCLEOTIDE SEQUENCE [LARGE SCALE GENOMIC DNA]</scope>
    <source>
        <strain evidence="9 10">CBS 120377</strain>
    </source>
</reference>
<dbReference type="InParanoid" id="A0A194XL31"/>
<dbReference type="PANTHER" id="PTHR13383">
    <property type="entry name" value="RIBONUCLEASE H2 SUBUNIT B"/>
    <property type="match status" value="1"/>
</dbReference>
<evidence type="ECO:0000256" key="3">
    <source>
        <dbReference type="ARBA" id="ARBA00023242"/>
    </source>
</evidence>
<evidence type="ECO:0000256" key="2">
    <source>
        <dbReference type="ARBA" id="ARBA00019062"/>
    </source>
</evidence>
<dbReference type="GO" id="GO:0006401">
    <property type="term" value="P:RNA catabolic process"/>
    <property type="evidence" value="ECO:0007669"/>
    <property type="project" value="TreeGrafter"/>
</dbReference>
<feature type="domain" description="Rnh202 triple barrel" evidence="8">
    <location>
        <begin position="43"/>
        <end position="129"/>
    </location>
</feature>
<dbReference type="Pfam" id="PF09468">
    <property type="entry name" value="RNase_H2-Ydr279"/>
    <property type="match status" value="1"/>
</dbReference>
<feature type="region of interest" description="Disordered" evidence="6">
    <location>
        <begin position="91"/>
        <end position="110"/>
    </location>
</feature>
<feature type="region of interest" description="Disordered" evidence="6">
    <location>
        <begin position="1"/>
        <end position="43"/>
    </location>
</feature>
<feature type="compositionally biased region" description="Basic and acidic residues" evidence="6">
    <location>
        <begin position="389"/>
        <end position="410"/>
    </location>
</feature>
<comment type="subcellular location">
    <subcellularLocation>
        <location evidence="1">Nucleus</location>
    </subcellularLocation>
</comment>
<protein>
    <recommendedName>
        <fullName evidence="2">Ribonuclease H2 subunit B</fullName>
    </recommendedName>
    <alternativeName>
        <fullName evidence="5">Ribonuclease HI subunit B</fullName>
    </alternativeName>
</protein>
<comment type="function">
    <text evidence="4">Non catalytic subunit of RNase H2, an endonuclease that specifically degrades the RNA of RNA:DNA hybrids. Participates in DNA replication, possibly by mediating the removal of lagging-strand Okazaki fragment RNA primers during DNA replication. Mediates the excision of single ribonucleotides from DNA:RNA duplexes.</text>
</comment>
<evidence type="ECO:0000256" key="5">
    <source>
        <dbReference type="ARBA" id="ARBA00033464"/>
    </source>
</evidence>
<dbReference type="STRING" id="149040.A0A194XL31"/>
<sequence length="432" mass="47748">MKTRGRPSKSATKPATETVEKDTSTNPKVQLEPDSANPPQLFILPKDKSKDARIVTLQNPRYLSDSRYLICPENGFYEFTKVAAPRTTPRSWLLSGSESNEVKEPDAKRRKHSGYVTKSAEMLVATAIDPLFVVLSVLAPLPTSKGSEAPKKLFLSGDDYIEKIATASPHFGGFSRIKSIRDLLEQRMAAVCDTVEAGDENMYRLNEEKLFGELLKKAKNMCETGLPPSMEEKLVRKALDIPVLSIKREDSSLHELVNEEAETPDTQTCVSTIESAGTSFSEASTAATSFSDDPIIESKPKAIPPINAPEGVVDLLRLRTALYFICAAYLAPHVTETVKKMAASSASVDFAPLEAHLAHLAKLRQDALASRSLGDFSRKRLAAEDIETRAEKKRKEDEEEKRKKANESRGVKALKKVNVTGMKKMSDFFKKK</sequence>
<evidence type="ECO:0000313" key="9">
    <source>
        <dbReference type="EMBL" id="KUJ20482.1"/>
    </source>
</evidence>
<gene>
    <name evidence="9" type="ORF">LY89DRAFT_444458</name>
</gene>
<evidence type="ECO:0000313" key="10">
    <source>
        <dbReference type="Proteomes" id="UP000070700"/>
    </source>
</evidence>
<feature type="domain" description="Ribonuclease H2 subunit B wHTH" evidence="7">
    <location>
        <begin position="132"/>
        <end position="338"/>
    </location>
</feature>
<dbReference type="Proteomes" id="UP000070700">
    <property type="component" value="Unassembled WGS sequence"/>
</dbReference>
<evidence type="ECO:0000259" key="8">
    <source>
        <dbReference type="Pfam" id="PF17745"/>
    </source>
</evidence>
<accession>A0A194XL31</accession>
<dbReference type="EMBL" id="KQ947409">
    <property type="protein sequence ID" value="KUJ20482.1"/>
    <property type="molecule type" value="Genomic_DNA"/>
</dbReference>
<dbReference type="InterPro" id="IPR019024">
    <property type="entry name" value="RNase_H2_suB_wHTH"/>
</dbReference>
<keyword evidence="3" id="KW-0539">Nucleus</keyword>
<dbReference type="Pfam" id="PF17745">
    <property type="entry name" value="Ydr279_N"/>
    <property type="match status" value="1"/>
</dbReference>
<dbReference type="PANTHER" id="PTHR13383:SF11">
    <property type="entry name" value="RIBONUCLEASE H2 SUBUNIT B"/>
    <property type="match status" value="1"/>
</dbReference>
<evidence type="ECO:0000259" key="7">
    <source>
        <dbReference type="Pfam" id="PF09468"/>
    </source>
</evidence>
<evidence type="ECO:0000256" key="4">
    <source>
        <dbReference type="ARBA" id="ARBA00024778"/>
    </source>
</evidence>
<dbReference type="GO" id="GO:0005654">
    <property type="term" value="C:nucleoplasm"/>
    <property type="evidence" value="ECO:0007669"/>
    <property type="project" value="TreeGrafter"/>
</dbReference>
<organism evidence="9 10">
    <name type="scientific">Mollisia scopiformis</name>
    <name type="common">Conifer needle endophyte fungus</name>
    <name type="synonym">Phialocephala scopiformis</name>
    <dbReference type="NCBI Taxonomy" id="149040"/>
    <lineage>
        <taxon>Eukaryota</taxon>
        <taxon>Fungi</taxon>
        <taxon>Dikarya</taxon>
        <taxon>Ascomycota</taxon>
        <taxon>Pezizomycotina</taxon>
        <taxon>Leotiomycetes</taxon>
        <taxon>Helotiales</taxon>
        <taxon>Mollisiaceae</taxon>
        <taxon>Mollisia</taxon>
    </lineage>
</organism>